<dbReference type="Gene3D" id="3.40.50.1010">
    <property type="entry name" value="5'-nuclease"/>
    <property type="match status" value="1"/>
</dbReference>
<dbReference type="InterPro" id="IPR047140">
    <property type="entry name" value="LabA"/>
</dbReference>
<protein>
    <recommendedName>
        <fullName evidence="1">NYN domain-containing protein</fullName>
    </recommendedName>
</protein>
<proteinExistence type="predicted"/>
<evidence type="ECO:0000259" key="1">
    <source>
        <dbReference type="Pfam" id="PF01936"/>
    </source>
</evidence>
<dbReference type="Proteomes" id="UP000177614">
    <property type="component" value="Unassembled WGS sequence"/>
</dbReference>
<sequence length="171" mass="20211">MFKVHKNYAFIDSQNVNLGIRDLGWKLDWRKFRVYLREKYEVQIAYMFIGYLEKNQDLYLSLQKSGYILVFKEILRNKDGMVKGNCDAELVLQTMIDYDKYQKAIIVSGDGDFACLVRHLKKQKKLEKVLVPNIRKYSALLKKAAAGEYLDYMNNLKTKLLYEKHPVRTKP</sequence>
<name>A0A1F4XJK7_9BACT</name>
<feature type="domain" description="NYN" evidence="1">
    <location>
        <begin position="10"/>
        <end position="145"/>
    </location>
</feature>
<evidence type="ECO:0000313" key="2">
    <source>
        <dbReference type="EMBL" id="OGC81891.1"/>
    </source>
</evidence>
<dbReference type="AlphaFoldDB" id="A0A1F4XJK7"/>
<organism evidence="2 3">
    <name type="scientific">Candidatus Abawacabacteria bacterium RBG_16_42_10</name>
    <dbReference type="NCBI Taxonomy" id="1817814"/>
    <lineage>
        <taxon>Bacteria</taxon>
        <taxon>Candidatus Abawacaibacteriota</taxon>
    </lineage>
</organism>
<dbReference type="STRING" id="1817814.A2V81_04320"/>
<comment type="caution">
    <text evidence="2">The sequence shown here is derived from an EMBL/GenBank/DDBJ whole genome shotgun (WGS) entry which is preliminary data.</text>
</comment>
<dbReference type="PANTHER" id="PTHR35458:SF2">
    <property type="entry name" value="SLR0755 PROTEIN"/>
    <property type="match status" value="1"/>
</dbReference>
<dbReference type="EMBL" id="MEWR01000015">
    <property type="protein sequence ID" value="OGC81891.1"/>
    <property type="molecule type" value="Genomic_DNA"/>
</dbReference>
<dbReference type="Pfam" id="PF01936">
    <property type="entry name" value="NYN"/>
    <property type="match status" value="1"/>
</dbReference>
<gene>
    <name evidence="2" type="ORF">A2V81_04320</name>
</gene>
<evidence type="ECO:0000313" key="3">
    <source>
        <dbReference type="Proteomes" id="UP000177614"/>
    </source>
</evidence>
<dbReference type="InterPro" id="IPR021139">
    <property type="entry name" value="NYN"/>
</dbReference>
<accession>A0A1F4XJK7</accession>
<dbReference type="GO" id="GO:0004540">
    <property type="term" value="F:RNA nuclease activity"/>
    <property type="evidence" value="ECO:0007669"/>
    <property type="project" value="InterPro"/>
</dbReference>
<reference evidence="2 3" key="1">
    <citation type="journal article" date="2016" name="Nat. Commun.">
        <title>Thousands of microbial genomes shed light on interconnected biogeochemical processes in an aquifer system.</title>
        <authorList>
            <person name="Anantharaman K."/>
            <person name="Brown C.T."/>
            <person name="Hug L.A."/>
            <person name="Sharon I."/>
            <person name="Castelle C.J."/>
            <person name="Probst A.J."/>
            <person name="Thomas B.C."/>
            <person name="Singh A."/>
            <person name="Wilkins M.J."/>
            <person name="Karaoz U."/>
            <person name="Brodie E.L."/>
            <person name="Williams K.H."/>
            <person name="Hubbard S.S."/>
            <person name="Banfield J.F."/>
        </authorList>
    </citation>
    <scope>NUCLEOTIDE SEQUENCE [LARGE SCALE GENOMIC DNA]</scope>
</reference>
<dbReference type="PANTHER" id="PTHR35458">
    <property type="entry name" value="SLR0755 PROTEIN"/>
    <property type="match status" value="1"/>
</dbReference>